<evidence type="ECO:0000256" key="1">
    <source>
        <dbReference type="SAM" id="MobiDB-lite"/>
    </source>
</evidence>
<feature type="compositionally biased region" description="Basic and acidic residues" evidence="1">
    <location>
        <begin position="7"/>
        <end position="22"/>
    </location>
</feature>
<evidence type="ECO:0000313" key="2">
    <source>
        <dbReference type="EMBL" id="MBW0506392.1"/>
    </source>
</evidence>
<reference evidence="2" key="1">
    <citation type="submission" date="2021-03" db="EMBL/GenBank/DDBJ databases">
        <title>Draft genome sequence of rust myrtle Austropuccinia psidii MF-1, a brazilian biotype.</title>
        <authorList>
            <person name="Quecine M.C."/>
            <person name="Pachon D.M.R."/>
            <person name="Bonatelli M.L."/>
            <person name="Correr F.H."/>
            <person name="Franceschini L.M."/>
            <person name="Leite T.F."/>
            <person name="Margarido G.R.A."/>
            <person name="Almeida C.A."/>
            <person name="Ferrarezi J.A."/>
            <person name="Labate C.A."/>
        </authorList>
    </citation>
    <scope>NUCLEOTIDE SEQUENCE</scope>
    <source>
        <strain evidence="2">MF-1</strain>
    </source>
</reference>
<accession>A0A9Q3DQL7</accession>
<dbReference type="Proteomes" id="UP000765509">
    <property type="component" value="Unassembled WGS sequence"/>
</dbReference>
<comment type="caution">
    <text evidence="2">The sequence shown here is derived from an EMBL/GenBank/DDBJ whole genome shotgun (WGS) entry which is preliminary data.</text>
</comment>
<evidence type="ECO:0000313" key="3">
    <source>
        <dbReference type="Proteomes" id="UP000765509"/>
    </source>
</evidence>
<feature type="region of interest" description="Disordered" evidence="1">
    <location>
        <begin position="1"/>
        <end position="67"/>
    </location>
</feature>
<protein>
    <submittedName>
        <fullName evidence="2">Uncharacterized protein</fullName>
    </submittedName>
</protein>
<keyword evidence="3" id="KW-1185">Reference proteome</keyword>
<sequence length="96" mass="10876">MDGSIDGEEKHSALDSGMEEKQPSTMQASAKNRPSSQQQKFQFEKETTSFKKGQRKGTSHQTLQPGLQDAMENVLPMATTMKELQKKEEARLKYQK</sequence>
<feature type="compositionally biased region" description="Polar residues" evidence="1">
    <location>
        <begin position="23"/>
        <end position="41"/>
    </location>
</feature>
<gene>
    <name evidence="2" type="ORF">O181_046107</name>
</gene>
<organism evidence="2 3">
    <name type="scientific">Austropuccinia psidii MF-1</name>
    <dbReference type="NCBI Taxonomy" id="1389203"/>
    <lineage>
        <taxon>Eukaryota</taxon>
        <taxon>Fungi</taxon>
        <taxon>Dikarya</taxon>
        <taxon>Basidiomycota</taxon>
        <taxon>Pucciniomycotina</taxon>
        <taxon>Pucciniomycetes</taxon>
        <taxon>Pucciniales</taxon>
        <taxon>Sphaerophragmiaceae</taxon>
        <taxon>Austropuccinia</taxon>
    </lineage>
</organism>
<dbReference type="EMBL" id="AVOT02019054">
    <property type="protein sequence ID" value="MBW0506392.1"/>
    <property type="molecule type" value="Genomic_DNA"/>
</dbReference>
<dbReference type="AlphaFoldDB" id="A0A9Q3DQL7"/>
<name>A0A9Q3DQL7_9BASI</name>
<proteinExistence type="predicted"/>